<feature type="domain" description="Surface lipoprotein assembly modifier C-terminal" evidence="10">
    <location>
        <begin position="196"/>
        <end position="477"/>
    </location>
</feature>
<dbReference type="InterPro" id="IPR007655">
    <property type="entry name" value="Slam_C"/>
</dbReference>
<comment type="similarity">
    <text evidence="7">Belongs to the Slam family.</text>
</comment>
<feature type="signal peptide" evidence="9">
    <location>
        <begin position="1"/>
        <end position="17"/>
    </location>
</feature>
<keyword evidence="2" id="KW-1134">Transmembrane beta strand</keyword>
<dbReference type="RefSeq" id="WP_124794402.1">
    <property type="nucleotide sequence ID" value="NZ_RQYC01000005.1"/>
</dbReference>
<dbReference type="GO" id="GO:0009279">
    <property type="term" value="C:cell outer membrane"/>
    <property type="evidence" value="ECO:0007669"/>
    <property type="project" value="UniProtKB-SubCell"/>
</dbReference>
<dbReference type="Pfam" id="PF04575">
    <property type="entry name" value="SlipAM"/>
    <property type="match status" value="1"/>
</dbReference>
<evidence type="ECO:0000256" key="2">
    <source>
        <dbReference type="ARBA" id="ARBA00022452"/>
    </source>
</evidence>
<dbReference type="OrthoDB" id="8606547at2"/>
<dbReference type="AlphaFoldDB" id="A0A3P2A4Z5"/>
<comment type="subcellular location">
    <subcellularLocation>
        <location evidence="1">Cell outer membrane</location>
        <topology evidence="1">Multi-pass membrane protein</topology>
    </subcellularLocation>
</comment>
<feature type="region of interest" description="Disordered" evidence="8">
    <location>
        <begin position="19"/>
        <end position="64"/>
    </location>
</feature>
<dbReference type="Pfam" id="PF24575">
    <property type="entry name" value="TPR_Slam"/>
    <property type="match status" value="1"/>
</dbReference>
<gene>
    <name evidence="12" type="ORF">EII21_04315</name>
</gene>
<dbReference type="InterPro" id="IPR057556">
    <property type="entry name" value="TPR_Slam"/>
</dbReference>
<name>A0A3P2A4Z5_9NEIS</name>
<feature type="chain" id="PRO_5018179094" evidence="9">
    <location>
        <begin position="18"/>
        <end position="478"/>
    </location>
</feature>
<comment type="caution">
    <text evidence="12">The sequence shown here is derived from an EMBL/GenBank/DDBJ whole genome shotgun (WGS) entry which is preliminary data.</text>
</comment>
<keyword evidence="4 9" id="KW-0732">Signal</keyword>
<evidence type="ECO:0000313" key="12">
    <source>
        <dbReference type="EMBL" id="RRD90511.1"/>
    </source>
</evidence>
<dbReference type="SUPFAM" id="SSF48452">
    <property type="entry name" value="TPR-like"/>
    <property type="match status" value="1"/>
</dbReference>
<feature type="compositionally biased region" description="Basic and acidic residues" evidence="8">
    <location>
        <begin position="30"/>
        <end position="45"/>
    </location>
</feature>
<keyword evidence="6" id="KW-0998">Cell outer membrane</keyword>
<evidence type="ECO:0000259" key="11">
    <source>
        <dbReference type="Pfam" id="PF24575"/>
    </source>
</evidence>
<evidence type="ECO:0000256" key="8">
    <source>
        <dbReference type="SAM" id="MobiDB-lite"/>
    </source>
</evidence>
<evidence type="ECO:0000256" key="6">
    <source>
        <dbReference type="ARBA" id="ARBA00023237"/>
    </source>
</evidence>
<reference evidence="12 13" key="1">
    <citation type="submission" date="2018-11" db="EMBL/GenBank/DDBJ databases">
        <title>Genomes From Bacteria Associated with the Canine Oral Cavity: a Test Case for Automated Genome-Based Taxonomic Assignment.</title>
        <authorList>
            <person name="Coil D.A."/>
            <person name="Jospin G."/>
            <person name="Darling A.E."/>
            <person name="Wallis C."/>
            <person name="Davis I.J."/>
            <person name="Harris S."/>
            <person name="Eisen J.A."/>
            <person name="Holcombe L.J."/>
            <person name="O'Flynn C."/>
        </authorList>
    </citation>
    <scope>NUCLEOTIDE SEQUENCE [LARGE SCALE GENOMIC DNA]</scope>
    <source>
        <strain evidence="12 13">COT-280</strain>
    </source>
</reference>
<evidence type="ECO:0000313" key="13">
    <source>
        <dbReference type="Proteomes" id="UP000269923"/>
    </source>
</evidence>
<dbReference type="EMBL" id="RQYC01000005">
    <property type="protein sequence ID" value="RRD90511.1"/>
    <property type="molecule type" value="Genomic_DNA"/>
</dbReference>
<evidence type="ECO:0000259" key="10">
    <source>
        <dbReference type="Pfam" id="PF04575"/>
    </source>
</evidence>
<dbReference type="Gene3D" id="1.25.40.10">
    <property type="entry name" value="Tetratricopeptide repeat domain"/>
    <property type="match status" value="1"/>
</dbReference>
<evidence type="ECO:0000256" key="9">
    <source>
        <dbReference type="SAM" id="SignalP"/>
    </source>
</evidence>
<keyword evidence="3" id="KW-0812">Transmembrane</keyword>
<dbReference type="Proteomes" id="UP000269923">
    <property type="component" value="Unassembled WGS sequence"/>
</dbReference>
<accession>A0A3P2A4Z5</accession>
<dbReference type="InterPro" id="IPR011990">
    <property type="entry name" value="TPR-like_helical_dom_sf"/>
</dbReference>
<keyword evidence="13" id="KW-1185">Reference proteome</keyword>
<evidence type="ECO:0000256" key="5">
    <source>
        <dbReference type="ARBA" id="ARBA00023136"/>
    </source>
</evidence>
<organism evidence="12 13">
    <name type="scientific">Conchiformibius steedae</name>
    <dbReference type="NCBI Taxonomy" id="153493"/>
    <lineage>
        <taxon>Bacteria</taxon>
        <taxon>Pseudomonadati</taxon>
        <taxon>Pseudomonadota</taxon>
        <taxon>Betaproteobacteria</taxon>
        <taxon>Neisseriales</taxon>
        <taxon>Neisseriaceae</taxon>
        <taxon>Conchiformibius</taxon>
    </lineage>
</organism>
<evidence type="ECO:0000256" key="4">
    <source>
        <dbReference type="ARBA" id="ARBA00022729"/>
    </source>
</evidence>
<protein>
    <submittedName>
        <fullName evidence="12">DUF560 domain-containing protein</fullName>
    </submittedName>
</protein>
<proteinExistence type="inferred from homology"/>
<feature type="domain" description="Surface lipoprotein assembly modifier N-terminal TPR repeats region" evidence="11">
    <location>
        <begin position="61"/>
        <end position="164"/>
    </location>
</feature>
<keyword evidence="5" id="KW-0472">Membrane</keyword>
<evidence type="ECO:0000256" key="1">
    <source>
        <dbReference type="ARBA" id="ARBA00004571"/>
    </source>
</evidence>
<sequence>MKKIPYICLLLPAAAWADGNPYPLNPPSEPEPRFDVAPEPRRDSEPVAPATPAPTEPKKLQVSPEELLQQPELLHRALTSAVLLKNIEGIKVLLPLYQQLPEAQRRDTILSELAQAALAEAEQRPDRAVRHYREALKHEADMPSVRLNLAGALVRDQQNREAKALLDDIAQDPQLPEPAAAAVNAYRRVLKQRSRWQLSAGAHYIRDPNINNTPKQRIIKRGRGTFELPPPETAHGLSYRASAEKDWMLPQYYRIRTGIDLNGKDYWNHSKYDDLSVRAQAGVARQSARSESALLPYYERRWYSGSRYSAEKGIRAEHSRPVSHSLRVSLAGEAARVRHDRRRFLDGAGFNASATVLWTPNARSYFTLGTDFSRKRALDPSDAYHRRGVRGSWGQAWGKGFQTVLHAGIGRRSYDAADFFRITRRDTEYNLSLSVWNNKLKLWGVTPRLVGVYQKTRSNHFVYNYHKAYAFIQLSKSI</sequence>
<dbReference type="STRING" id="1121352.GCA_000620925_01633"/>
<evidence type="ECO:0000256" key="7">
    <source>
        <dbReference type="ARBA" id="ARBA00023609"/>
    </source>
</evidence>
<evidence type="ECO:0000256" key="3">
    <source>
        <dbReference type="ARBA" id="ARBA00022692"/>
    </source>
</evidence>